<dbReference type="InParanoid" id="A0A665V7P6"/>
<keyword evidence="1" id="KW-0472">Membrane</keyword>
<feature type="transmembrane region" description="Helical" evidence="1">
    <location>
        <begin position="54"/>
        <end position="77"/>
    </location>
</feature>
<evidence type="ECO:0000256" key="1">
    <source>
        <dbReference type="SAM" id="Phobius"/>
    </source>
</evidence>
<feature type="transmembrane region" description="Helical" evidence="1">
    <location>
        <begin position="21"/>
        <end position="42"/>
    </location>
</feature>
<keyword evidence="1" id="KW-1133">Transmembrane helix</keyword>
<dbReference type="AlphaFoldDB" id="A0A665V7P6"/>
<evidence type="ECO:0000313" key="2">
    <source>
        <dbReference type="Ensembl" id="ENSENLP00000027883.1"/>
    </source>
</evidence>
<dbReference type="PANTHER" id="PTHR33444">
    <property type="entry name" value="SI:DKEY-19B23.12-RELATED"/>
    <property type="match status" value="1"/>
</dbReference>
<dbReference type="PANTHER" id="PTHR33444:SF2">
    <property type="entry name" value="MARVEL DOMAIN-CONTAINING PROTEIN"/>
    <property type="match status" value="1"/>
</dbReference>
<accession>A0A665V7P6</accession>
<organism evidence="2 3">
    <name type="scientific">Echeneis naucrates</name>
    <name type="common">Live sharksucker</name>
    <dbReference type="NCBI Taxonomy" id="173247"/>
    <lineage>
        <taxon>Eukaryota</taxon>
        <taxon>Metazoa</taxon>
        <taxon>Chordata</taxon>
        <taxon>Craniata</taxon>
        <taxon>Vertebrata</taxon>
        <taxon>Euteleostomi</taxon>
        <taxon>Actinopterygii</taxon>
        <taxon>Neopterygii</taxon>
        <taxon>Teleostei</taxon>
        <taxon>Neoteleostei</taxon>
        <taxon>Acanthomorphata</taxon>
        <taxon>Carangaria</taxon>
        <taxon>Carangiformes</taxon>
        <taxon>Echeneidae</taxon>
        <taxon>Echeneis</taxon>
    </lineage>
</organism>
<sequence length="177" mass="20149">MGVEWRFHLRPPPPRPPRLTAGVTVVWVIQCLVCTIVGVVYFMECPQQPNIPNYLLGMALIPLLMIPFVTFPCESYAAQPQEHPRGRKACLQFLLGLFVFTWILMGDVWVFSIYQPNYDPTAADGLYCNKTLYTFAFWKAVWETLAILVSLGKFCKGILCYVAARPAPPDRDFYGHV</sequence>
<dbReference type="Proteomes" id="UP000472264">
    <property type="component" value="Chromosome 18"/>
</dbReference>
<name>A0A665V7P6_ECHNA</name>
<reference evidence="2" key="2">
    <citation type="submission" date="2025-08" db="UniProtKB">
        <authorList>
            <consortium name="Ensembl"/>
        </authorList>
    </citation>
    <scope>IDENTIFICATION</scope>
</reference>
<reference evidence="2" key="3">
    <citation type="submission" date="2025-09" db="UniProtKB">
        <authorList>
            <consortium name="Ensembl"/>
        </authorList>
    </citation>
    <scope>IDENTIFICATION</scope>
</reference>
<reference evidence="2" key="1">
    <citation type="submission" date="2021-04" db="EMBL/GenBank/DDBJ databases">
        <authorList>
            <consortium name="Wellcome Sanger Institute Data Sharing"/>
        </authorList>
    </citation>
    <scope>NUCLEOTIDE SEQUENCE [LARGE SCALE GENOMIC DNA]</scope>
</reference>
<protein>
    <submittedName>
        <fullName evidence="2">Uncharacterized protein</fullName>
    </submittedName>
</protein>
<keyword evidence="1" id="KW-0812">Transmembrane</keyword>
<evidence type="ECO:0000313" key="3">
    <source>
        <dbReference type="Proteomes" id="UP000472264"/>
    </source>
</evidence>
<dbReference type="InterPro" id="IPR040350">
    <property type="entry name" value="TMEM272"/>
</dbReference>
<feature type="transmembrane region" description="Helical" evidence="1">
    <location>
        <begin position="89"/>
        <end position="112"/>
    </location>
</feature>
<dbReference type="Ensembl" id="ENSENLT00000028723.1">
    <property type="protein sequence ID" value="ENSENLP00000027883.1"/>
    <property type="gene ID" value="ENSENLG00000012475.1"/>
</dbReference>
<proteinExistence type="predicted"/>
<keyword evidence="3" id="KW-1185">Reference proteome</keyword>